<dbReference type="Proteomes" id="UP000596660">
    <property type="component" value="Unplaced"/>
</dbReference>
<evidence type="ECO:0000259" key="1">
    <source>
        <dbReference type="Pfam" id="PF05699"/>
    </source>
</evidence>
<dbReference type="Gramene" id="AUR62036265-RA">
    <property type="protein sequence ID" value="AUR62036265-RA:cds"/>
    <property type="gene ID" value="AUR62036265"/>
</dbReference>
<dbReference type="PANTHER" id="PTHR23272">
    <property type="entry name" value="BED FINGER-RELATED"/>
    <property type="match status" value="1"/>
</dbReference>
<dbReference type="SUPFAM" id="SSF53098">
    <property type="entry name" value="Ribonuclease H-like"/>
    <property type="match status" value="1"/>
</dbReference>
<dbReference type="PANTHER" id="PTHR23272:SF185">
    <property type="entry name" value="ZINC FINGER BED DOMAIN-CONTAINING PROTEIN RICESLEEPER 2-LIKE"/>
    <property type="match status" value="1"/>
</dbReference>
<feature type="domain" description="HAT C-terminal dimerisation" evidence="1">
    <location>
        <begin position="41"/>
        <end position="124"/>
    </location>
</feature>
<keyword evidence="3" id="KW-1185">Reference proteome</keyword>
<organism evidence="2 3">
    <name type="scientific">Chenopodium quinoa</name>
    <name type="common">Quinoa</name>
    <dbReference type="NCBI Taxonomy" id="63459"/>
    <lineage>
        <taxon>Eukaryota</taxon>
        <taxon>Viridiplantae</taxon>
        <taxon>Streptophyta</taxon>
        <taxon>Embryophyta</taxon>
        <taxon>Tracheophyta</taxon>
        <taxon>Spermatophyta</taxon>
        <taxon>Magnoliopsida</taxon>
        <taxon>eudicotyledons</taxon>
        <taxon>Gunneridae</taxon>
        <taxon>Pentapetalae</taxon>
        <taxon>Caryophyllales</taxon>
        <taxon>Chenopodiaceae</taxon>
        <taxon>Chenopodioideae</taxon>
        <taxon>Atripliceae</taxon>
        <taxon>Chenopodium</taxon>
    </lineage>
</organism>
<evidence type="ECO:0000313" key="2">
    <source>
        <dbReference type="EnsemblPlants" id="AUR62036265-RA:cds"/>
    </source>
</evidence>
<dbReference type="EnsemblPlants" id="AUR62036265-RA">
    <property type="protein sequence ID" value="AUR62036265-RA:cds"/>
    <property type="gene ID" value="AUR62036265"/>
</dbReference>
<reference evidence="2" key="1">
    <citation type="journal article" date="2017" name="Nature">
        <title>The genome of Chenopodium quinoa.</title>
        <authorList>
            <person name="Jarvis D.E."/>
            <person name="Ho Y.S."/>
            <person name="Lightfoot D.J."/>
            <person name="Schmoeckel S.M."/>
            <person name="Li B."/>
            <person name="Borm T.J.A."/>
            <person name="Ohyanagi H."/>
            <person name="Mineta K."/>
            <person name="Michell C.T."/>
            <person name="Saber N."/>
            <person name="Kharbatia N.M."/>
            <person name="Rupper R.R."/>
            <person name="Sharp A.R."/>
            <person name="Dally N."/>
            <person name="Boughton B.A."/>
            <person name="Woo Y.H."/>
            <person name="Gao G."/>
            <person name="Schijlen E.G.W.M."/>
            <person name="Guo X."/>
            <person name="Momin A.A."/>
            <person name="Negrao S."/>
            <person name="Al-Babili S."/>
            <person name="Gehring C."/>
            <person name="Roessner U."/>
            <person name="Jung C."/>
            <person name="Murphy K."/>
            <person name="Arold S.T."/>
            <person name="Gojobori T."/>
            <person name="van der Linden C.G."/>
            <person name="van Loo E.N."/>
            <person name="Jellen E.N."/>
            <person name="Maughan P.J."/>
            <person name="Tester M."/>
        </authorList>
    </citation>
    <scope>NUCLEOTIDE SEQUENCE [LARGE SCALE GENOMIC DNA]</scope>
    <source>
        <strain evidence="2">cv. PI 614886</strain>
    </source>
</reference>
<reference evidence="2" key="2">
    <citation type="submission" date="2021-03" db="UniProtKB">
        <authorList>
            <consortium name="EnsemblPlants"/>
        </authorList>
    </citation>
    <scope>IDENTIFICATION</scope>
</reference>
<dbReference type="OMA" id="DWWEVAG"/>
<dbReference type="Pfam" id="PF05699">
    <property type="entry name" value="Dimer_Tnp_hAT"/>
    <property type="match status" value="1"/>
</dbReference>
<name>A0A803MWA0_CHEQI</name>
<dbReference type="InterPro" id="IPR012337">
    <property type="entry name" value="RNaseH-like_sf"/>
</dbReference>
<dbReference type="GO" id="GO:0046983">
    <property type="term" value="F:protein dimerization activity"/>
    <property type="evidence" value="ECO:0007669"/>
    <property type="project" value="InterPro"/>
</dbReference>
<evidence type="ECO:0000313" key="3">
    <source>
        <dbReference type="Proteomes" id="UP000596660"/>
    </source>
</evidence>
<sequence>MKQSGESIARNSTNLGGESALYQILQDVRSTQAAISFKKSEFDEYLEEGYLLIEGNEKFVPVEWWKEKSMKYRVLSKLAVDILAVPITTVASEATLSAESRVIDPYRALLTPETVQMLLCSGDW</sequence>
<accession>A0A803MWA0</accession>
<proteinExistence type="predicted"/>
<dbReference type="InterPro" id="IPR008906">
    <property type="entry name" value="HATC_C_dom"/>
</dbReference>
<dbReference type="AlphaFoldDB" id="A0A803MWA0"/>
<protein>
    <recommendedName>
        <fullName evidence="1">HAT C-terminal dimerisation domain-containing protein</fullName>
    </recommendedName>
</protein>